<dbReference type="EMBL" id="FTOL01000006">
    <property type="protein sequence ID" value="SIT13535.1"/>
    <property type="molecule type" value="Genomic_DNA"/>
</dbReference>
<dbReference type="GO" id="GO:0015074">
    <property type="term" value="P:DNA integration"/>
    <property type="evidence" value="ECO:0007669"/>
    <property type="project" value="UniProtKB-KW"/>
</dbReference>
<feature type="domain" description="Tyr recombinase" evidence="7">
    <location>
        <begin position="214"/>
        <end position="403"/>
    </location>
</feature>
<organism evidence="9 10">
    <name type="scientific">Chryseobacterium ureilyticum</name>
    <dbReference type="NCBI Taxonomy" id="373668"/>
    <lineage>
        <taxon>Bacteria</taxon>
        <taxon>Pseudomonadati</taxon>
        <taxon>Bacteroidota</taxon>
        <taxon>Flavobacteriia</taxon>
        <taxon>Flavobacteriales</taxon>
        <taxon>Weeksellaceae</taxon>
        <taxon>Chryseobacterium group</taxon>
        <taxon>Chryseobacterium</taxon>
    </lineage>
</organism>
<dbReference type="Gene3D" id="1.10.150.130">
    <property type="match status" value="1"/>
</dbReference>
<accession>A0A1N7PSL7</accession>
<keyword evidence="6" id="KW-0175">Coiled coil</keyword>
<evidence type="ECO:0000259" key="7">
    <source>
        <dbReference type="PROSITE" id="PS51898"/>
    </source>
</evidence>
<dbReference type="InterPro" id="IPR010998">
    <property type="entry name" value="Integrase_recombinase_N"/>
</dbReference>
<keyword evidence="10" id="KW-1185">Reference proteome</keyword>
<evidence type="ECO:0000256" key="5">
    <source>
        <dbReference type="PROSITE-ProRule" id="PRU01248"/>
    </source>
</evidence>
<dbReference type="GO" id="GO:0003677">
    <property type="term" value="F:DNA binding"/>
    <property type="evidence" value="ECO:0007669"/>
    <property type="project" value="UniProtKB-UniRule"/>
</dbReference>
<dbReference type="InterPro" id="IPR002104">
    <property type="entry name" value="Integrase_catalytic"/>
</dbReference>
<evidence type="ECO:0000256" key="3">
    <source>
        <dbReference type="ARBA" id="ARBA00023125"/>
    </source>
</evidence>
<evidence type="ECO:0000313" key="9">
    <source>
        <dbReference type="EMBL" id="SIT13535.1"/>
    </source>
</evidence>
<evidence type="ECO:0000313" key="10">
    <source>
        <dbReference type="Proteomes" id="UP000186744"/>
    </source>
</evidence>
<dbReference type="InterPro" id="IPR011010">
    <property type="entry name" value="DNA_brk_join_enz"/>
</dbReference>
<evidence type="ECO:0000256" key="1">
    <source>
        <dbReference type="ARBA" id="ARBA00008857"/>
    </source>
</evidence>
<dbReference type="InterPro" id="IPR050090">
    <property type="entry name" value="Tyrosine_recombinase_XerCD"/>
</dbReference>
<reference evidence="10" key="1">
    <citation type="submission" date="2017-01" db="EMBL/GenBank/DDBJ databases">
        <authorList>
            <person name="Varghese N."/>
            <person name="Submissions S."/>
        </authorList>
    </citation>
    <scope>NUCLEOTIDE SEQUENCE [LARGE SCALE GENOMIC DNA]</scope>
    <source>
        <strain evidence="10">DSM 18017</strain>
    </source>
</reference>
<keyword evidence="2" id="KW-0229">DNA integration</keyword>
<dbReference type="PANTHER" id="PTHR30349">
    <property type="entry name" value="PHAGE INTEGRASE-RELATED"/>
    <property type="match status" value="1"/>
</dbReference>
<evidence type="ECO:0000256" key="4">
    <source>
        <dbReference type="ARBA" id="ARBA00023172"/>
    </source>
</evidence>
<dbReference type="PROSITE" id="PS51900">
    <property type="entry name" value="CB"/>
    <property type="match status" value="1"/>
</dbReference>
<keyword evidence="3 5" id="KW-0238">DNA-binding</keyword>
<dbReference type="SUPFAM" id="SSF56349">
    <property type="entry name" value="DNA breaking-rejoining enzymes"/>
    <property type="match status" value="1"/>
</dbReference>
<dbReference type="Pfam" id="PF13102">
    <property type="entry name" value="Phage_int_SAM_5"/>
    <property type="match status" value="1"/>
</dbReference>
<dbReference type="Pfam" id="PF17293">
    <property type="entry name" value="Arm-DNA-bind_5"/>
    <property type="match status" value="1"/>
</dbReference>
<dbReference type="PROSITE" id="PS51898">
    <property type="entry name" value="TYR_RECOMBINASE"/>
    <property type="match status" value="1"/>
</dbReference>
<dbReference type="InterPro" id="IPR044068">
    <property type="entry name" value="CB"/>
</dbReference>
<dbReference type="Proteomes" id="UP000186744">
    <property type="component" value="Unassembled WGS sequence"/>
</dbReference>
<dbReference type="GO" id="GO:0006310">
    <property type="term" value="P:DNA recombination"/>
    <property type="evidence" value="ECO:0007669"/>
    <property type="project" value="UniProtKB-KW"/>
</dbReference>
<dbReference type="InterPro" id="IPR035386">
    <property type="entry name" value="Arm-DNA-bind_5"/>
</dbReference>
<keyword evidence="4" id="KW-0233">DNA recombination</keyword>
<dbReference type="PANTHER" id="PTHR30349:SF64">
    <property type="entry name" value="PROPHAGE INTEGRASE INTD-RELATED"/>
    <property type="match status" value="1"/>
</dbReference>
<dbReference type="Pfam" id="PF00589">
    <property type="entry name" value="Phage_integrase"/>
    <property type="match status" value="1"/>
</dbReference>
<dbReference type="STRING" id="373668.SAMN05421786_106147"/>
<evidence type="ECO:0000256" key="2">
    <source>
        <dbReference type="ARBA" id="ARBA00022908"/>
    </source>
</evidence>
<dbReference type="AlphaFoldDB" id="A0A1N7PSL7"/>
<dbReference type="CDD" id="cd01185">
    <property type="entry name" value="INTN1_C_like"/>
    <property type="match status" value="1"/>
</dbReference>
<sequence length="407" mass="47826">MATTQLMLRNKPKTDGSLPIVFKVYLGNKSKIITTPFSVQGNQWDTKNKKVKSSHGKAREINESLKKLDTRINEAIVELESEELDYNLDDIDARFRTQSASNKIKSISVKDFFQQRIEELDELSRFGYAKTIKESMQSLFKFEKNIDLRFKDIDFEYLVKYENFLAKSCSNTTIRIRMTDLRTLFNLAIRSGYARKEDYPFRSYSIQKRLKMQSRKIALSEEQFALFKSFDCGSFPQYTNTYKMFLFSYYVGGMNFKDMAFLEWDDIKGNRLYYTRSKTSRDFNVPLRVEALEILEYYKNYVKPEEVKYIFPVILRNELTDKQLFGRYRRCLRSFNSELKFIAKQTGIDEDITSYVGRHTFATHLKFNNVSADVISQIMGHSSVAVTNSYLKDFEDDIIDDAFSKLV</sequence>
<dbReference type="Gene3D" id="1.10.443.10">
    <property type="entry name" value="Intergrase catalytic core"/>
    <property type="match status" value="1"/>
</dbReference>
<feature type="domain" description="Core-binding (CB)" evidence="8">
    <location>
        <begin position="107"/>
        <end position="189"/>
    </location>
</feature>
<dbReference type="InterPro" id="IPR013762">
    <property type="entry name" value="Integrase-like_cat_sf"/>
</dbReference>
<feature type="coiled-coil region" evidence="6">
    <location>
        <begin position="58"/>
        <end position="85"/>
    </location>
</feature>
<dbReference type="OrthoDB" id="1094492at2"/>
<name>A0A1N7PSL7_9FLAO</name>
<dbReference type="RefSeq" id="WP_076553030.1">
    <property type="nucleotide sequence ID" value="NZ_FTOL01000006.1"/>
</dbReference>
<comment type="similarity">
    <text evidence="1">Belongs to the 'phage' integrase family.</text>
</comment>
<proteinExistence type="inferred from homology"/>
<gene>
    <name evidence="9" type="ORF">SAMN05421786_106147</name>
</gene>
<evidence type="ECO:0000256" key="6">
    <source>
        <dbReference type="SAM" id="Coils"/>
    </source>
</evidence>
<protein>
    <submittedName>
        <fullName evidence="9">Site-specific recombinase XerD</fullName>
    </submittedName>
</protein>
<dbReference type="InterPro" id="IPR025269">
    <property type="entry name" value="SAM-like_dom"/>
</dbReference>
<evidence type="ECO:0000259" key="8">
    <source>
        <dbReference type="PROSITE" id="PS51900"/>
    </source>
</evidence>